<dbReference type="Proteomes" id="UP000775213">
    <property type="component" value="Unassembled WGS sequence"/>
</dbReference>
<name>A0AAV7HLZ4_DENCH</name>
<comment type="caution">
    <text evidence="1">The sequence shown here is derived from an EMBL/GenBank/DDBJ whole genome shotgun (WGS) entry which is preliminary data.</text>
</comment>
<organism evidence="1 2">
    <name type="scientific">Dendrobium chrysotoxum</name>
    <name type="common">Orchid</name>
    <dbReference type="NCBI Taxonomy" id="161865"/>
    <lineage>
        <taxon>Eukaryota</taxon>
        <taxon>Viridiplantae</taxon>
        <taxon>Streptophyta</taxon>
        <taxon>Embryophyta</taxon>
        <taxon>Tracheophyta</taxon>
        <taxon>Spermatophyta</taxon>
        <taxon>Magnoliopsida</taxon>
        <taxon>Liliopsida</taxon>
        <taxon>Asparagales</taxon>
        <taxon>Orchidaceae</taxon>
        <taxon>Epidendroideae</taxon>
        <taxon>Malaxideae</taxon>
        <taxon>Dendrobiinae</taxon>
        <taxon>Dendrobium</taxon>
    </lineage>
</organism>
<gene>
    <name evidence="1" type="ORF">IEQ34_001971</name>
</gene>
<keyword evidence="2" id="KW-1185">Reference proteome</keyword>
<proteinExistence type="predicted"/>
<evidence type="ECO:0000313" key="2">
    <source>
        <dbReference type="Proteomes" id="UP000775213"/>
    </source>
</evidence>
<dbReference type="EMBL" id="JAGFBR010000003">
    <property type="protein sequence ID" value="KAH0468739.1"/>
    <property type="molecule type" value="Genomic_DNA"/>
</dbReference>
<protein>
    <recommendedName>
        <fullName evidence="3">EF-hand domain-containing protein</fullName>
    </recommendedName>
</protein>
<accession>A0AAV7HLZ4</accession>
<reference evidence="1 2" key="1">
    <citation type="journal article" date="2021" name="Hortic Res">
        <title>Chromosome-scale assembly of the Dendrobium chrysotoxum genome enhances the understanding of orchid evolution.</title>
        <authorList>
            <person name="Zhang Y."/>
            <person name="Zhang G.Q."/>
            <person name="Zhang D."/>
            <person name="Liu X.D."/>
            <person name="Xu X.Y."/>
            <person name="Sun W.H."/>
            <person name="Yu X."/>
            <person name="Zhu X."/>
            <person name="Wang Z.W."/>
            <person name="Zhao X."/>
            <person name="Zhong W.Y."/>
            <person name="Chen H."/>
            <person name="Yin W.L."/>
            <person name="Huang T."/>
            <person name="Niu S.C."/>
            <person name="Liu Z.J."/>
        </authorList>
    </citation>
    <scope>NUCLEOTIDE SEQUENCE [LARGE SCALE GENOMIC DNA]</scope>
    <source>
        <strain evidence="1">Lindl</strain>
    </source>
</reference>
<sequence>MLGAWMNGSGGIGHVRFAEAHCFQQFDDDISGFIFNDDISSIMRRICLPAQEGPAGPVQQISAIFLLKTAVFLLLPSFGSIGILEFKYFLSNWYQSIVVGPLAAENLKFQRALGAFEGSLLVVRGRKRWPERRWKCWKANSDN</sequence>
<evidence type="ECO:0000313" key="1">
    <source>
        <dbReference type="EMBL" id="KAH0468739.1"/>
    </source>
</evidence>
<dbReference type="AlphaFoldDB" id="A0AAV7HLZ4"/>
<evidence type="ECO:0008006" key="3">
    <source>
        <dbReference type="Google" id="ProtNLM"/>
    </source>
</evidence>